<accession>A0A9P0LDR4</accession>
<dbReference type="AlphaFoldDB" id="A0A9P0LDR4"/>
<evidence type="ECO:0000313" key="2">
    <source>
        <dbReference type="Proteomes" id="UP001152888"/>
    </source>
</evidence>
<gene>
    <name evidence="1" type="ORF">ACAOBT_LOCUS21101</name>
</gene>
<sequence>MPIFGPLFILYYTSLRGQSLGIIR</sequence>
<organism evidence="1 2">
    <name type="scientific">Acanthoscelides obtectus</name>
    <name type="common">Bean weevil</name>
    <name type="synonym">Bruchus obtectus</name>
    <dbReference type="NCBI Taxonomy" id="200917"/>
    <lineage>
        <taxon>Eukaryota</taxon>
        <taxon>Metazoa</taxon>
        <taxon>Ecdysozoa</taxon>
        <taxon>Arthropoda</taxon>
        <taxon>Hexapoda</taxon>
        <taxon>Insecta</taxon>
        <taxon>Pterygota</taxon>
        <taxon>Neoptera</taxon>
        <taxon>Endopterygota</taxon>
        <taxon>Coleoptera</taxon>
        <taxon>Polyphaga</taxon>
        <taxon>Cucujiformia</taxon>
        <taxon>Chrysomeloidea</taxon>
        <taxon>Chrysomelidae</taxon>
        <taxon>Bruchinae</taxon>
        <taxon>Bruchini</taxon>
        <taxon>Acanthoscelides</taxon>
    </lineage>
</organism>
<evidence type="ECO:0000313" key="1">
    <source>
        <dbReference type="EMBL" id="CAH1992795.1"/>
    </source>
</evidence>
<dbReference type="Proteomes" id="UP001152888">
    <property type="component" value="Unassembled WGS sequence"/>
</dbReference>
<reference evidence="1" key="1">
    <citation type="submission" date="2022-03" db="EMBL/GenBank/DDBJ databases">
        <authorList>
            <person name="Sayadi A."/>
        </authorList>
    </citation>
    <scope>NUCLEOTIDE SEQUENCE</scope>
</reference>
<name>A0A9P0LDR4_ACAOB</name>
<keyword evidence="2" id="KW-1185">Reference proteome</keyword>
<protein>
    <submittedName>
        <fullName evidence="1">Uncharacterized protein</fullName>
    </submittedName>
</protein>
<proteinExistence type="predicted"/>
<dbReference type="EMBL" id="CAKOFQ010007156">
    <property type="protein sequence ID" value="CAH1992795.1"/>
    <property type="molecule type" value="Genomic_DNA"/>
</dbReference>
<comment type="caution">
    <text evidence="1">The sequence shown here is derived from an EMBL/GenBank/DDBJ whole genome shotgun (WGS) entry which is preliminary data.</text>
</comment>